<gene>
    <name evidence="16" type="ORF">MNBD_ACTINO01-1382</name>
</gene>
<dbReference type="InterPro" id="IPR005785">
    <property type="entry name" value="B_amino_transI"/>
</dbReference>
<evidence type="ECO:0000256" key="11">
    <source>
        <dbReference type="ARBA" id="ARBA00022898"/>
    </source>
</evidence>
<dbReference type="GO" id="GO:0009098">
    <property type="term" value="P:L-leucine biosynthetic process"/>
    <property type="evidence" value="ECO:0007669"/>
    <property type="project" value="UniProtKB-UniPathway"/>
</dbReference>
<proteinExistence type="inferred from homology"/>
<dbReference type="NCBIfam" id="TIGR01122">
    <property type="entry name" value="ilvE_I"/>
    <property type="match status" value="1"/>
</dbReference>
<evidence type="ECO:0000256" key="6">
    <source>
        <dbReference type="ARBA" id="ARBA00009320"/>
    </source>
</evidence>
<dbReference type="UniPathway" id="UPA00048">
    <property type="reaction ID" value="UER00073"/>
</dbReference>
<reference evidence="16" key="1">
    <citation type="submission" date="2018-06" db="EMBL/GenBank/DDBJ databases">
        <authorList>
            <person name="Zhirakovskaya E."/>
        </authorList>
    </citation>
    <scope>NUCLEOTIDE SEQUENCE</scope>
</reference>
<keyword evidence="10 16" id="KW-0808">Transferase</keyword>
<keyword evidence="12" id="KW-0100">Branched-chain amino acid biosynthesis</keyword>
<evidence type="ECO:0000256" key="14">
    <source>
        <dbReference type="ARBA" id="ARBA00048798"/>
    </source>
</evidence>
<dbReference type="InterPro" id="IPR018300">
    <property type="entry name" value="Aminotrans_IV_CS"/>
</dbReference>
<dbReference type="UniPathway" id="UPA00047">
    <property type="reaction ID" value="UER00058"/>
</dbReference>
<keyword evidence="9" id="KW-0028">Amino-acid biosynthesis</keyword>
<dbReference type="InterPro" id="IPR043131">
    <property type="entry name" value="BCAT-like_N"/>
</dbReference>
<comment type="function">
    <text evidence="2">Acts on leucine, isoleucine and valine.</text>
</comment>
<evidence type="ECO:0000256" key="4">
    <source>
        <dbReference type="ARBA" id="ARBA00004931"/>
    </source>
</evidence>
<protein>
    <recommendedName>
        <fullName evidence="7">branched-chain-amino-acid transaminase</fullName>
        <ecNumber evidence="7">2.6.1.42</ecNumber>
    </recommendedName>
</protein>
<evidence type="ECO:0000256" key="15">
    <source>
        <dbReference type="ARBA" id="ARBA00049229"/>
    </source>
</evidence>
<dbReference type="NCBIfam" id="NF005146">
    <property type="entry name" value="PRK06606.1"/>
    <property type="match status" value="1"/>
</dbReference>
<comment type="catalytic activity">
    <reaction evidence="14">
        <text>L-isoleucine + 2-oxoglutarate = (S)-3-methyl-2-oxopentanoate + L-glutamate</text>
        <dbReference type="Rhea" id="RHEA:24801"/>
        <dbReference type="ChEBI" id="CHEBI:16810"/>
        <dbReference type="ChEBI" id="CHEBI:29985"/>
        <dbReference type="ChEBI" id="CHEBI:35146"/>
        <dbReference type="ChEBI" id="CHEBI:58045"/>
        <dbReference type="EC" id="2.6.1.42"/>
    </reaction>
</comment>
<dbReference type="GO" id="GO:0052656">
    <property type="term" value="F:L-isoleucine-2-oxoglutarate transaminase activity"/>
    <property type="evidence" value="ECO:0007669"/>
    <property type="project" value="RHEA"/>
</dbReference>
<dbReference type="GO" id="GO:0009097">
    <property type="term" value="P:isoleucine biosynthetic process"/>
    <property type="evidence" value="ECO:0007669"/>
    <property type="project" value="UniProtKB-UniPathway"/>
</dbReference>
<evidence type="ECO:0000313" key="16">
    <source>
        <dbReference type="EMBL" id="VAW05099.1"/>
    </source>
</evidence>
<evidence type="ECO:0000256" key="2">
    <source>
        <dbReference type="ARBA" id="ARBA00003109"/>
    </source>
</evidence>
<comment type="similarity">
    <text evidence="6">Belongs to the class-IV pyridoxal-phosphate-dependent aminotransferase family.</text>
</comment>
<evidence type="ECO:0000256" key="9">
    <source>
        <dbReference type="ARBA" id="ARBA00022605"/>
    </source>
</evidence>
<evidence type="ECO:0000256" key="12">
    <source>
        <dbReference type="ARBA" id="ARBA00023304"/>
    </source>
</evidence>
<dbReference type="Gene3D" id="3.30.470.10">
    <property type="match status" value="1"/>
</dbReference>
<dbReference type="CDD" id="cd00449">
    <property type="entry name" value="PLPDE_IV"/>
    <property type="match status" value="1"/>
</dbReference>
<keyword evidence="11" id="KW-0663">Pyridoxal phosphate</keyword>
<dbReference type="GO" id="GO:0052654">
    <property type="term" value="F:L-leucine-2-oxoglutarate transaminase activity"/>
    <property type="evidence" value="ECO:0007669"/>
    <property type="project" value="RHEA"/>
</dbReference>
<dbReference type="InterPro" id="IPR036038">
    <property type="entry name" value="Aminotransferase-like"/>
</dbReference>
<evidence type="ECO:0000256" key="13">
    <source>
        <dbReference type="ARBA" id="ARBA00048212"/>
    </source>
</evidence>
<dbReference type="Gene3D" id="3.20.10.10">
    <property type="entry name" value="D-amino Acid Aminotransferase, subunit A, domain 2"/>
    <property type="match status" value="1"/>
</dbReference>
<dbReference type="UniPathway" id="UPA00049">
    <property type="reaction ID" value="UER00062"/>
</dbReference>
<evidence type="ECO:0000256" key="1">
    <source>
        <dbReference type="ARBA" id="ARBA00001933"/>
    </source>
</evidence>
<comment type="pathway">
    <text evidence="4">Amino-acid biosynthesis; L-valine biosynthesis; L-valine from pyruvate: step 4/4.</text>
</comment>
<dbReference type="EMBL" id="UOEI01000417">
    <property type="protein sequence ID" value="VAW05099.1"/>
    <property type="molecule type" value="Genomic_DNA"/>
</dbReference>
<name>A0A3B0SXY8_9ZZZZ</name>
<evidence type="ECO:0000256" key="8">
    <source>
        <dbReference type="ARBA" id="ARBA00022576"/>
    </source>
</evidence>
<accession>A0A3B0SXY8</accession>
<dbReference type="InterPro" id="IPR043132">
    <property type="entry name" value="BCAT-like_C"/>
</dbReference>
<organism evidence="16">
    <name type="scientific">hydrothermal vent metagenome</name>
    <dbReference type="NCBI Taxonomy" id="652676"/>
    <lineage>
        <taxon>unclassified sequences</taxon>
        <taxon>metagenomes</taxon>
        <taxon>ecological metagenomes</taxon>
    </lineage>
</organism>
<dbReference type="InterPro" id="IPR050571">
    <property type="entry name" value="Class-IV_PLP-Dep_Aminotrnsfr"/>
</dbReference>
<evidence type="ECO:0000256" key="5">
    <source>
        <dbReference type="ARBA" id="ARBA00005072"/>
    </source>
</evidence>
<comment type="cofactor">
    <cofactor evidence="1">
        <name>pyridoxal 5'-phosphate</name>
        <dbReference type="ChEBI" id="CHEBI:597326"/>
    </cofactor>
</comment>
<dbReference type="PANTHER" id="PTHR42743">
    <property type="entry name" value="AMINO-ACID AMINOTRANSFERASE"/>
    <property type="match status" value="1"/>
</dbReference>
<dbReference type="SUPFAM" id="SSF56752">
    <property type="entry name" value="D-aminoacid aminotransferase-like PLP-dependent enzymes"/>
    <property type="match status" value="1"/>
</dbReference>
<comment type="pathway">
    <text evidence="5">Amino-acid biosynthesis; L-leucine biosynthesis; L-leucine from 3-methyl-2-oxobutanoate: step 4/4.</text>
</comment>
<sequence>MEATEYIWMDGELVKWDDAQVHVLSHGIHYGTGAFEGIRAYKTDKGPAIFRLTDHIDRLRRSTKALGIPFEYSVEEIVEVCKEVMRVNALDSGYIRPITFFGTGSIGLNPAGANVHLAIAAWEWGAYLGEEGMKNGIRVAVSSWRRIGHNSFMPDAKGTGGYINSALAKTAAVNAGYDEAILLNQDGLVAEGSGENIFVVRKGVVHTPPTSSGALDGITRESVRQLLEEDGHTIKESSITRTDLYYADEVFFTGTAAEVTPIREVDDRPVGDGKPGPITKRAQELYMGTAHGRLDLHPEWLEYA</sequence>
<dbReference type="AlphaFoldDB" id="A0A3B0SXY8"/>
<dbReference type="GO" id="GO:0052655">
    <property type="term" value="F:L-valine-2-oxoglutarate transaminase activity"/>
    <property type="evidence" value="ECO:0007669"/>
    <property type="project" value="RHEA"/>
</dbReference>
<dbReference type="InterPro" id="IPR001544">
    <property type="entry name" value="Aminotrans_IV"/>
</dbReference>
<dbReference type="Pfam" id="PF01063">
    <property type="entry name" value="Aminotran_4"/>
    <property type="match status" value="1"/>
</dbReference>
<dbReference type="PROSITE" id="PS00770">
    <property type="entry name" value="AA_TRANSFER_CLASS_4"/>
    <property type="match status" value="1"/>
</dbReference>
<evidence type="ECO:0000256" key="3">
    <source>
        <dbReference type="ARBA" id="ARBA00004824"/>
    </source>
</evidence>
<dbReference type="GO" id="GO:0009099">
    <property type="term" value="P:L-valine biosynthetic process"/>
    <property type="evidence" value="ECO:0007669"/>
    <property type="project" value="UniProtKB-UniPathway"/>
</dbReference>
<dbReference type="PANTHER" id="PTHR42743:SF11">
    <property type="entry name" value="AMINODEOXYCHORISMATE LYASE"/>
    <property type="match status" value="1"/>
</dbReference>
<keyword evidence="8 16" id="KW-0032">Aminotransferase</keyword>
<evidence type="ECO:0000256" key="7">
    <source>
        <dbReference type="ARBA" id="ARBA00013053"/>
    </source>
</evidence>
<comment type="pathway">
    <text evidence="3">Amino-acid biosynthesis; L-isoleucine biosynthesis; L-isoleucine from 2-oxobutanoate: step 4/4.</text>
</comment>
<evidence type="ECO:0000256" key="10">
    <source>
        <dbReference type="ARBA" id="ARBA00022679"/>
    </source>
</evidence>
<comment type="catalytic activity">
    <reaction evidence="13">
        <text>L-valine + 2-oxoglutarate = 3-methyl-2-oxobutanoate + L-glutamate</text>
        <dbReference type="Rhea" id="RHEA:24813"/>
        <dbReference type="ChEBI" id="CHEBI:11851"/>
        <dbReference type="ChEBI" id="CHEBI:16810"/>
        <dbReference type="ChEBI" id="CHEBI:29985"/>
        <dbReference type="ChEBI" id="CHEBI:57762"/>
        <dbReference type="EC" id="2.6.1.42"/>
    </reaction>
</comment>
<dbReference type="GO" id="GO:0005829">
    <property type="term" value="C:cytosol"/>
    <property type="evidence" value="ECO:0007669"/>
    <property type="project" value="TreeGrafter"/>
</dbReference>
<dbReference type="FunFam" id="3.20.10.10:FF:000002">
    <property type="entry name" value="D-alanine aminotransferase"/>
    <property type="match status" value="1"/>
</dbReference>
<dbReference type="EC" id="2.6.1.42" evidence="7"/>
<comment type="catalytic activity">
    <reaction evidence="15">
        <text>L-leucine + 2-oxoglutarate = 4-methyl-2-oxopentanoate + L-glutamate</text>
        <dbReference type="Rhea" id="RHEA:18321"/>
        <dbReference type="ChEBI" id="CHEBI:16810"/>
        <dbReference type="ChEBI" id="CHEBI:17865"/>
        <dbReference type="ChEBI" id="CHEBI:29985"/>
        <dbReference type="ChEBI" id="CHEBI:57427"/>
        <dbReference type="EC" id="2.6.1.42"/>
    </reaction>
</comment>